<gene>
    <name evidence="1" type="ORF">MNB_SM-6-895</name>
</gene>
<dbReference type="AlphaFoldDB" id="A0A1W1CRY7"/>
<protein>
    <submittedName>
        <fullName evidence="1">Uncharacterized protein</fullName>
    </submittedName>
</protein>
<name>A0A1W1CRY7_9ZZZZ</name>
<proteinExistence type="predicted"/>
<organism evidence="1">
    <name type="scientific">hydrothermal vent metagenome</name>
    <dbReference type="NCBI Taxonomy" id="652676"/>
    <lineage>
        <taxon>unclassified sequences</taxon>
        <taxon>metagenomes</taxon>
        <taxon>ecological metagenomes</taxon>
    </lineage>
</organism>
<sequence length="78" mass="9076">MIIDNSIKHIQNALKDLDDEVQKILLDWGIPLNEKDNLMLPILQQKRVLTQTLEDLEYLKAHPPKPNQPCGISKYRND</sequence>
<reference evidence="1" key="1">
    <citation type="submission" date="2016-10" db="EMBL/GenBank/DDBJ databases">
        <authorList>
            <person name="de Groot N.N."/>
        </authorList>
    </citation>
    <scope>NUCLEOTIDE SEQUENCE</scope>
</reference>
<evidence type="ECO:0000313" key="1">
    <source>
        <dbReference type="EMBL" id="SFV68640.1"/>
    </source>
</evidence>
<dbReference type="EMBL" id="FPHK01000124">
    <property type="protein sequence ID" value="SFV68640.1"/>
    <property type="molecule type" value="Genomic_DNA"/>
</dbReference>
<accession>A0A1W1CRY7</accession>